<dbReference type="InterPro" id="IPR057635">
    <property type="entry name" value="Tsg_N"/>
</dbReference>
<reference evidence="4" key="1">
    <citation type="journal article" date="2013" name="Nat. Biotechnol.">
        <title>Chinese hamster genome sequenced from sorted chromosomes.</title>
        <authorList>
            <person name="Brinkrolf K."/>
            <person name="Rupp O."/>
            <person name="Laux H."/>
            <person name="Kollin F."/>
            <person name="Ernst W."/>
            <person name="Linke B."/>
            <person name="Kofler R."/>
            <person name="Romand S."/>
            <person name="Hesse F."/>
            <person name="Budach W.E."/>
            <person name="Galosy S."/>
            <person name="Muller D."/>
            <person name="Noll T."/>
            <person name="Wienberg J."/>
            <person name="Jostock T."/>
            <person name="Leonard M."/>
            <person name="Grillari J."/>
            <person name="Tauch A."/>
            <person name="Goesmann A."/>
            <person name="Helk B."/>
            <person name="Mott J.E."/>
            <person name="Puhler A."/>
            <person name="Borth N."/>
        </authorList>
    </citation>
    <scope>NUCLEOTIDE SEQUENCE [LARGE SCALE GENOMIC DNA]</scope>
    <source>
        <strain evidence="4">17A/GY</strain>
    </source>
</reference>
<sequence length="79" mass="8533">MKSSSVVLTLASLVFLMCVPRSQTCNKALCASDVSKCLIQVGLKGLLLVLKHTVDSPHTVVLQALVMVSDEFHSFSLFP</sequence>
<evidence type="ECO:0000313" key="4">
    <source>
        <dbReference type="Proteomes" id="UP000030759"/>
    </source>
</evidence>
<proteinExistence type="predicted"/>
<protein>
    <submittedName>
        <fullName evidence="3">Putative twisted gastrulation protein</fullName>
    </submittedName>
</protein>
<evidence type="ECO:0000256" key="1">
    <source>
        <dbReference type="SAM" id="SignalP"/>
    </source>
</evidence>
<dbReference type="Pfam" id="PF23782">
    <property type="entry name" value="Tsg_N"/>
    <property type="match status" value="1"/>
</dbReference>
<keyword evidence="1" id="KW-0732">Signal</keyword>
<evidence type="ECO:0000313" key="3">
    <source>
        <dbReference type="EMBL" id="ERE83165.1"/>
    </source>
</evidence>
<evidence type="ECO:0000259" key="2">
    <source>
        <dbReference type="Pfam" id="PF23782"/>
    </source>
</evidence>
<gene>
    <name evidence="3" type="ORF">H671_2g6903</name>
</gene>
<feature type="domain" description="Tsg N-terminal" evidence="2">
    <location>
        <begin position="24"/>
        <end position="40"/>
    </location>
</feature>
<feature type="signal peptide" evidence="1">
    <location>
        <begin position="1"/>
        <end position="24"/>
    </location>
</feature>
<dbReference type="Proteomes" id="UP000030759">
    <property type="component" value="Unassembled WGS sequence"/>
</dbReference>
<organism evidence="3 4">
    <name type="scientific">Cricetulus griseus</name>
    <name type="common">Chinese hamster</name>
    <name type="synonym">Cricetulus barabensis griseus</name>
    <dbReference type="NCBI Taxonomy" id="10029"/>
    <lineage>
        <taxon>Eukaryota</taxon>
        <taxon>Metazoa</taxon>
        <taxon>Chordata</taxon>
        <taxon>Craniata</taxon>
        <taxon>Vertebrata</taxon>
        <taxon>Euteleostomi</taxon>
        <taxon>Mammalia</taxon>
        <taxon>Eutheria</taxon>
        <taxon>Euarchontoglires</taxon>
        <taxon>Glires</taxon>
        <taxon>Rodentia</taxon>
        <taxon>Myomorpha</taxon>
        <taxon>Muroidea</taxon>
        <taxon>Cricetidae</taxon>
        <taxon>Cricetinae</taxon>
        <taxon>Cricetulus</taxon>
    </lineage>
</organism>
<accession>A0A061IDE5</accession>
<dbReference type="AlphaFoldDB" id="A0A061IDE5"/>
<dbReference type="EMBL" id="KE669040">
    <property type="protein sequence ID" value="ERE83165.1"/>
    <property type="molecule type" value="Genomic_DNA"/>
</dbReference>
<feature type="chain" id="PRO_5001600805" evidence="1">
    <location>
        <begin position="25"/>
        <end position="79"/>
    </location>
</feature>
<name>A0A061IDE5_CRIGR</name>